<dbReference type="InterPro" id="IPR027558">
    <property type="entry name" value="Pre_pil_HX9DG_C"/>
</dbReference>
<dbReference type="AlphaFoldDB" id="A0A9X2F7F2"/>
<dbReference type="InterPro" id="IPR011453">
    <property type="entry name" value="DUF1559"/>
</dbReference>
<dbReference type="NCBIfam" id="TIGR04294">
    <property type="entry name" value="pre_pil_HX9DG"/>
    <property type="match status" value="1"/>
</dbReference>
<dbReference type="Proteomes" id="UP001155241">
    <property type="component" value="Unassembled WGS sequence"/>
</dbReference>
<keyword evidence="3" id="KW-1185">Reference proteome</keyword>
<dbReference type="EMBL" id="JAMXLR010000016">
    <property type="protein sequence ID" value="MCO6043028.1"/>
    <property type="molecule type" value="Genomic_DNA"/>
</dbReference>
<reference evidence="2" key="1">
    <citation type="submission" date="2022-06" db="EMBL/GenBank/DDBJ databases">
        <title>Aeoliella straminimaris, a novel planctomycete from sediments.</title>
        <authorList>
            <person name="Vitorino I.R."/>
            <person name="Lage O.M."/>
        </authorList>
    </citation>
    <scope>NUCLEOTIDE SEQUENCE</scope>
    <source>
        <strain evidence="2">ICT_H6.2</strain>
    </source>
</reference>
<gene>
    <name evidence="2" type="ORF">NG895_03835</name>
</gene>
<evidence type="ECO:0000313" key="2">
    <source>
        <dbReference type="EMBL" id="MCO6043028.1"/>
    </source>
</evidence>
<name>A0A9X2F7F2_9BACT</name>
<accession>A0A9X2F7F2</accession>
<sequence length="307" mass="33272">MLPAIQAARGSARNTQCKNNLRQLGIASQNHVSALGYFPPGTTAQEYPAVPAAPWTFYRWSGLAHVSPYMENTAAYDAIDLTVPLYTPQLVVSDENVDAVRIRVPEFLCPSDIGQTENTDFAPTNYALCTGSGIGGGAPHDTDGLAFENSRVRPARIQDGLSNTALASESTLGQPAGNGATDHDTQLEYKFITRKDLTESRCASTQQWNVTDPRGFAWVNGEYRCAMYNHYLLPNSAVPDCMGVEAGFNSTPQTRFRPYGWRAARSNHSGGVNVLMADGSVMFVSDDVDLAVWQAMATRDGGELPPQ</sequence>
<comment type="caution">
    <text evidence="2">The sequence shown here is derived from an EMBL/GenBank/DDBJ whole genome shotgun (WGS) entry which is preliminary data.</text>
</comment>
<dbReference type="PANTHER" id="PTHR30093">
    <property type="entry name" value="GENERAL SECRETION PATHWAY PROTEIN G"/>
    <property type="match status" value="1"/>
</dbReference>
<proteinExistence type="predicted"/>
<feature type="domain" description="DUF1559" evidence="1">
    <location>
        <begin position="6"/>
        <end position="290"/>
    </location>
</feature>
<protein>
    <submittedName>
        <fullName evidence="2">DUF1559 domain-containing protein</fullName>
    </submittedName>
</protein>
<dbReference type="Pfam" id="PF07596">
    <property type="entry name" value="SBP_bac_10"/>
    <property type="match status" value="1"/>
</dbReference>
<organism evidence="2 3">
    <name type="scientific">Aeoliella straminimaris</name>
    <dbReference type="NCBI Taxonomy" id="2954799"/>
    <lineage>
        <taxon>Bacteria</taxon>
        <taxon>Pseudomonadati</taxon>
        <taxon>Planctomycetota</taxon>
        <taxon>Planctomycetia</taxon>
        <taxon>Pirellulales</taxon>
        <taxon>Lacipirellulaceae</taxon>
        <taxon>Aeoliella</taxon>
    </lineage>
</organism>
<evidence type="ECO:0000313" key="3">
    <source>
        <dbReference type="Proteomes" id="UP001155241"/>
    </source>
</evidence>
<dbReference type="PANTHER" id="PTHR30093:SF2">
    <property type="entry name" value="TYPE II SECRETION SYSTEM PROTEIN H"/>
    <property type="match status" value="1"/>
</dbReference>
<evidence type="ECO:0000259" key="1">
    <source>
        <dbReference type="Pfam" id="PF07596"/>
    </source>
</evidence>